<dbReference type="FunFam" id="3.40.50.1000:FF:000028">
    <property type="entry name" value="Calcium-transporting P-type ATPase, putative"/>
    <property type="match status" value="1"/>
</dbReference>
<dbReference type="SMART" id="SM00831">
    <property type="entry name" value="Cation_ATPase_N"/>
    <property type="match status" value="1"/>
</dbReference>
<dbReference type="GO" id="GO:0016887">
    <property type="term" value="F:ATP hydrolysis activity"/>
    <property type="evidence" value="ECO:0007669"/>
    <property type="project" value="InterPro"/>
</dbReference>
<keyword evidence="12" id="KW-1185">Reference proteome</keyword>
<evidence type="ECO:0000256" key="9">
    <source>
        <dbReference type="SAM" id="Phobius"/>
    </source>
</evidence>
<evidence type="ECO:0000313" key="11">
    <source>
        <dbReference type="EMBL" id="TCJ19072.1"/>
    </source>
</evidence>
<dbReference type="PROSITE" id="PS00154">
    <property type="entry name" value="ATPASE_E1_E2"/>
    <property type="match status" value="1"/>
</dbReference>
<feature type="transmembrane region" description="Helical" evidence="9">
    <location>
        <begin position="243"/>
        <end position="262"/>
    </location>
</feature>
<gene>
    <name evidence="11" type="ORF">EPD60_01255</name>
</gene>
<dbReference type="InterPro" id="IPR001757">
    <property type="entry name" value="P_typ_ATPase"/>
</dbReference>
<dbReference type="Pfam" id="PF00122">
    <property type="entry name" value="E1-E2_ATPase"/>
    <property type="match status" value="1"/>
</dbReference>
<keyword evidence="5" id="KW-0067">ATP-binding</keyword>
<comment type="similarity">
    <text evidence="2">Belongs to the cation transport ATPase (P-type) (TC 3.A.3) family. Type IIA subfamily.</text>
</comment>
<feature type="transmembrane region" description="Helical" evidence="9">
    <location>
        <begin position="792"/>
        <end position="811"/>
    </location>
</feature>
<dbReference type="SUPFAM" id="SSF81653">
    <property type="entry name" value="Calcium ATPase, transduction domain A"/>
    <property type="match status" value="1"/>
</dbReference>
<dbReference type="InterPro" id="IPR023298">
    <property type="entry name" value="ATPase_P-typ_TM_dom_sf"/>
</dbReference>
<keyword evidence="6" id="KW-1278">Translocase</keyword>
<evidence type="ECO:0000256" key="4">
    <source>
        <dbReference type="ARBA" id="ARBA00022741"/>
    </source>
</evidence>
<name>A0A4V2NWX8_9BACT</name>
<evidence type="ECO:0000256" key="8">
    <source>
        <dbReference type="ARBA" id="ARBA00023136"/>
    </source>
</evidence>
<feature type="transmembrane region" description="Helical" evidence="9">
    <location>
        <begin position="76"/>
        <end position="95"/>
    </location>
</feature>
<comment type="subcellular location">
    <subcellularLocation>
        <location evidence="1">Membrane</location>
        <topology evidence="1">Multi-pass membrane protein</topology>
    </subcellularLocation>
</comment>
<evidence type="ECO:0000256" key="5">
    <source>
        <dbReference type="ARBA" id="ARBA00022840"/>
    </source>
</evidence>
<dbReference type="Gene3D" id="2.70.150.10">
    <property type="entry name" value="Calcium-transporting ATPase, cytoplasmic transduction domain A"/>
    <property type="match status" value="1"/>
</dbReference>
<feature type="transmembrane region" description="Helical" evidence="9">
    <location>
        <begin position="50"/>
        <end position="70"/>
    </location>
</feature>
<dbReference type="InterPro" id="IPR018303">
    <property type="entry name" value="ATPase_P-typ_P_site"/>
</dbReference>
<dbReference type="InterPro" id="IPR006068">
    <property type="entry name" value="ATPase_P-typ_cation-transptr_C"/>
</dbReference>
<dbReference type="Pfam" id="PF00689">
    <property type="entry name" value="Cation_ATPase_C"/>
    <property type="match status" value="1"/>
</dbReference>
<comment type="caution">
    <text evidence="11">The sequence shown here is derived from an EMBL/GenBank/DDBJ whole genome shotgun (WGS) entry which is preliminary data.</text>
</comment>
<dbReference type="GO" id="GO:0016020">
    <property type="term" value="C:membrane"/>
    <property type="evidence" value="ECO:0007669"/>
    <property type="project" value="UniProtKB-SubCell"/>
</dbReference>
<dbReference type="RefSeq" id="WP_131446034.1">
    <property type="nucleotide sequence ID" value="NZ_SJZI01000002.1"/>
</dbReference>
<dbReference type="InterPro" id="IPR036412">
    <property type="entry name" value="HAD-like_sf"/>
</dbReference>
<dbReference type="Proteomes" id="UP000295334">
    <property type="component" value="Unassembled WGS sequence"/>
</dbReference>
<evidence type="ECO:0000256" key="2">
    <source>
        <dbReference type="ARBA" id="ARBA00005675"/>
    </source>
</evidence>
<dbReference type="SFLD" id="SFLDS00003">
    <property type="entry name" value="Haloacid_Dehalogenase"/>
    <property type="match status" value="1"/>
</dbReference>
<protein>
    <submittedName>
        <fullName evidence="11">Cation-translocating P-type ATPase</fullName>
    </submittedName>
</protein>
<dbReference type="InterPro" id="IPR004014">
    <property type="entry name" value="ATPase_P-typ_cation-transptr_N"/>
</dbReference>
<dbReference type="Gene3D" id="3.40.1110.10">
    <property type="entry name" value="Calcium-transporting ATPase, cytoplasmic domain N"/>
    <property type="match status" value="1"/>
</dbReference>
<dbReference type="SUPFAM" id="SSF81665">
    <property type="entry name" value="Calcium ATPase, transmembrane domain M"/>
    <property type="match status" value="1"/>
</dbReference>
<reference evidence="11 12" key="1">
    <citation type="submission" date="2019-03" db="EMBL/GenBank/DDBJ databases">
        <authorList>
            <person name="Kim M.K.M."/>
        </authorList>
    </citation>
    <scope>NUCLEOTIDE SEQUENCE [LARGE SCALE GENOMIC DNA]</scope>
    <source>
        <strain evidence="11 12">17J68-12</strain>
    </source>
</reference>
<feature type="transmembrane region" description="Helical" evidence="9">
    <location>
        <begin position="823"/>
        <end position="842"/>
    </location>
</feature>
<dbReference type="PRINTS" id="PR00120">
    <property type="entry name" value="HATPASE"/>
</dbReference>
<dbReference type="Pfam" id="PF00690">
    <property type="entry name" value="Cation_ATPase_N"/>
    <property type="match status" value="1"/>
</dbReference>
<dbReference type="PANTHER" id="PTHR42861">
    <property type="entry name" value="CALCIUM-TRANSPORTING ATPASE"/>
    <property type="match status" value="1"/>
</dbReference>
<dbReference type="SFLD" id="SFLDG00002">
    <property type="entry name" value="C1.7:_P-type_atpase_like"/>
    <property type="match status" value="1"/>
</dbReference>
<organism evidence="11 12">
    <name type="scientific">Flaviaesturariibacter flavus</name>
    <dbReference type="NCBI Taxonomy" id="2502780"/>
    <lineage>
        <taxon>Bacteria</taxon>
        <taxon>Pseudomonadati</taxon>
        <taxon>Bacteroidota</taxon>
        <taxon>Chitinophagia</taxon>
        <taxon>Chitinophagales</taxon>
        <taxon>Chitinophagaceae</taxon>
        <taxon>Flaviaestuariibacter</taxon>
    </lineage>
</organism>
<dbReference type="InterPro" id="IPR044492">
    <property type="entry name" value="P_typ_ATPase_HD_dom"/>
</dbReference>
<dbReference type="SUPFAM" id="SSF56784">
    <property type="entry name" value="HAD-like"/>
    <property type="match status" value="1"/>
</dbReference>
<feature type="domain" description="Cation-transporting P-type ATPase N-terminal" evidence="10">
    <location>
        <begin position="2"/>
        <end position="75"/>
    </location>
</feature>
<evidence type="ECO:0000256" key="3">
    <source>
        <dbReference type="ARBA" id="ARBA00022692"/>
    </source>
</evidence>
<evidence type="ECO:0000259" key="10">
    <source>
        <dbReference type="SMART" id="SM00831"/>
    </source>
</evidence>
<dbReference type="InterPro" id="IPR059000">
    <property type="entry name" value="ATPase_P-type_domA"/>
</dbReference>
<dbReference type="NCBIfam" id="TIGR01494">
    <property type="entry name" value="ATPase_P-type"/>
    <property type="match status" value="2"/>
</dbReference>
<accession>A0A4V2NWX8</accession>
<dbReference type="Gene3D" id="1.20.1110.10">
    <property type="entry name" value="Calcium-transporting ATPase, transmembrane domain"/>
    <property type="match status" value="3"/>
</dbReference>
<dbReference type="InterPro" id="IPR008250">
    <property type="entry name" value="ATPase_P-typ_transduc_dom_A_sf"/>
</dbReference>
<feature type="transmembrane region" description="Helical" evidence="9">
    <location>
        <begin position="268"/>
        <end position="293"/>
    </location>
</feature>
<dbReference type="PRINTS" id="PR00119">
    <property type="entry name" value="CATATPASE"/>
</dbReference>
<dbReference type="InterPro" id="IPR023214">
    <property type="entry name" value="HAD_sf"/>
</dbReference>
<dbReference type="InterPro" id="IPR023299">
    <property type="entry name" value="ATPase_P-typ_cyto_dom_N"/>
</dbReference>
<evidence type="ECO:0000256" key="1">
    <source>
        <dbReference type="ARBA" id="ARBA00004141"/>
    </source>
</evidence>
<dbReference type="AlphaFoldDB" id="A0A4V2NWX8"/>
<keyword evidence="3 9" id="KW-0812">Transmembrane</keyword>
<proteinExistence type="inferred from homology"/>
<dbReference type="OrthoDB" id="9770315at2"/>
<dbReference type="Pfam" id="PF13246">
    <property type="entry name" value="Cation_ATPase"/>
    <property type="match status" value="1"/>
</dbReference>
<dbReference type="SFLD" id="SFLDF00027">
    <property type="entry name" value="p-type_atpase"/>
    <property type="match status" value="1"/>
</dbReference>
<keyword evidence="7 9" id="KW-1133">Transmembrane helix</keyword>
<evidence type="ECO:0000256" key="6">
    <source>
        <dbReference type="ARBA" id="ARBA00022967"/>
    </source>
</evidence>
<dbReference type="EMBL" id="SJZI01000002">
    <property type="protein sequence ID" value="TCJ19072.1"/>
    <property type="molecule type" value="Genomic_DNA"/>
</dbReference>
<keyword evidence="8 9" id="KW-0472">Membrane</keyword>
<sequence length="862" mass="93784">MEWHQKGVSEVLTALNASAFGLSGSEAAQRRDRWGPNVLPEKKRRSPWQLFLSQFRDVMIGVLVVAALISGLVGEVADTVIILLIVLLNAVLGFFQQYRAEQTLSTLKNMAALRCVVLRDGHPADIDATQLVPGDVLLLEAGNSVPADARLLEAHSLQVLEASLTGESVPAQKAAHDLSDPHLPLAERVNMLYKGTQVANGRARALVVATGMQTELGHIAQLLQMEDGPTPLQRRMSDFGKKLSWLILLICMLLFGVGLLQGQAPLPMLLLALSLAVAAIPEALPALIAISLARGAGRLAKNKALVRRLEAVETLGSVTYICTDKTGTLTQNEMTVVEQVPAGGERGPEESLSYLELAMALNHTVRNDGGRLAGDPTEIALVKSLAATHGPAISDTLAKRYPRVAELPFDPVRKRMTTIHRFGDRYLALTKGAVEAIWGIRQKDQRDEPLPEAAAAMARRGIRVLAFGYRLLDRLPESVTAPEIEHDFQFVGMVGMIDPPRAGVADAVRQCREAGIHPVMITGDQRETAIALARSIGLMEAEGALTGPELDGLADEDFAAIVNDIRVYARVSPEQKFRIVNMLQQKGQFVAMTGDGVNDAPSLKKADIGVAMGITGTDTSKEAASMILLDDNFNTIVGAVKEGRRIYDNIRKFIKYIMTCNGAEIWTIFLAPLLGLPVPLLPVHLLWINLATDGLPALALSAGEAEQDVMRRPPRRPDESIFQGMGFHIIWVGLLMAVVTLMTQAISIRLMEAHWQTMVFTVLSLSQLGHAMAIHSEQSLFSKKGRGLNPTLLFTIGITFCLQMLVIYLPLAQRYFHTQALSVRELGCCLALSSIVFFVVEIEKAVKSWRRRAFGAAYGKAA</sequence>
<keyword evidence="4" id="KW-0547">Nucleotide-binding</keyword>
<dbReference type="GO" id="GO:0005524">
    <property type="term" value="F:ATP binding"/>
    <property type="evidence" value="ECO:0007669"/>
    <property type="project" value="UniProtKB-KW"/>
</dbReference>
<dbReference type="Gene3D" id="3.40.50.1000">
    <property type="entry name" value="HAD superfamily/HAD-like"/>
    <property type="match status" value="2"/>
</dbReference>
<evidence type="ECO:0000313" key="12">
    <source>
        <dbReference type="Proteomes" id="UP000295334"/>
    </source>
</evidence>
<evidence type="ECO:0000256" key="7">
    <source>
        <dbReference type="ARBA" id="ARBA00022989"/>
    </source>
</evidence>
<feature type="transmembrane region" description="Helical" evidence="9">
    <location>
        <begin position="726"/>
        <end position="747"/>
    </location>
</feature>